<dbReference type="OMA" id="GYLCAWF"/>
<evidence type="ECO:0000313" key="5">
    <source>
        <dbReference type="Proteomes" id="UP000015100"/>
    </source>
</evidence>
<protein>
    <recommendedName>
        <fullName evidence="3">Killer toxin Kp4 domain-containing protein</fullName>
    </recommendedName>
</protein>
<dbReference type="HOGENOM" id="CLU_696428_0_0_1"/>
<keyword evidence="2" id="KW-0732">Signal</keyword>
<dbReference type="AlphaFoldDB" id="S8A0X9"/>
<accession>S8A0X9</accession>
<reference evidence="4 5" key="1">
    <citation type="journal article" date="2013" name="PLoS Genet.">
        <title>Genomic mechanisms accounting for the adaptation to parasitism in nematode-trapping fungi.</title>
        <authorList>
            <person name="Meerupati T."/>
            <person name="Andersson K.M."/>
            <person name="Friman E."/>
            <person name="Kumar D."/>
            <person name="Tunlid A."/>
            <person name="Ahren D."/>
        </authorList>
    </citation>
    <scope>NUCLEOTIDE SEQUENCE [LARGE SCALE GENOMIC DNA]</scope>
    <source>
        <strain evidence="4 5">CBS 200.50</strain>
    </source>
</reference>
<keyword evidence="5" id="KW-1185">Reference proteome</keyword>
<organism evidence="4 5">
    <name type="scientific">Dactylellina haptotyla (strain CBS 200.50)</name>
    <name type="common">Nematode-trapping fungus</name>
    <name type="synonym">Monacrosporium haptotylum</name>
    <dbReference type="NCBI Taxonomy" id="1284197"/>
    <lineage>
        <taxon>Eukaryota</taxon>
        <taxon>Fungi</taxon>
        <taxon>Dikarya</taxon>
        <taxon>Ascomycota</taxon>
        <taxon>Pezizomycotina</taxon>
        <taxon>Orbiliomycetes</taxon>
        <taxon>Orbiliales</taxon>
        <taxon>Orbiliaceae</taxon>
        <taxon>Dactylellina</taxon>
    </lineage>
</organism>
<dbReference type="OrthoDB" id="4177994at2759"/>
<name>S8A0X9_DACHA</name>
<dbReference type="eggNOG" id="ENOG502SY9N">
    <property type="taxonomic scope" value="Eukaryota"/>
</dbReference>
<proteinExistence type="predicted"/>
<dbReference type="InterPro" id="IPR011329">
    <property type="entry name" value="Killer_tox_Kp4/SMK"/>
</dbReference>
<evidence type="ECO:0000256" key="2">
    <source>
        <dbReference type="SAM" id="SignalP"/>
    </source>
</evidence>
<dbReference type="Pfam" id="PF09044">
    <property type="entry name" value="Kp4"/>
    <property type="match status" value="1"/>
</dbReference>
<dbReference type="EMBL" id="AQGS01000925">
    <property type="protein sequence ID" value="EPS36329.1"/>
    <property type="molecule type" value="Genomic_DNA"/>
</dbReference>
<reference evidence="5" key="2">
    <citation type="submission" date="2013-04" db="EMBL/GenBank/DDBJ databases">
        <title>Genomic mechanisms accounting for the adaptation to parasitism in nematode-trapping fungi.</title>
        <authorList>
            <person name="Ahren D.G."/>
        </authorList>
    </citation>
    <scope>NUCLEOTIDE SEQUENCE [LARGE SCALE GENOMIC DNA]</scope>
    <source>
        <strain evidence="5">CBS 200.50</strain>
    </source>
</reference>
<gene>
    <name evidence="4" type="ORF">H072_10156</name>
</gene>
<sequence length="396" mass="43574">MKLQYTSILLSLLLSSAFSNPLPEPSTTDHILHEATHPHSEPTALHPPSPLSVSPLYYWPHTQGNILGDPYPDTTSTVYITVEVAPTPAAGDDALHKRQYLPDQPVHFHPLNAAAQAPASTIQVPAASESDQTDLSSHKHTHFNPNVMSPPHVPREDTSPNPNINQLLTRSHKKPLGINCRGKHYCTLDPFNNKHLSSSLLHILESVPDDRIFAHKELIACVRGIKFLDFREGYLCAWFDYASNKDRGYWEHRSEMVSGRHAKVLAKEIVMHNCNRCGSVPINYPSDNDGSTGYLTFNARRTGCPGELFDVDSVCGGANVDHGVLVGGEVDRTANGTDDGDGKINDVTNVPSGSDDITLLKGTTEHPEQPSIKNDYEQQSSDWIDPARVEPQPQVN</sequence>
<feature type="region of interest" description="Disordered" evidence="1">
    <location>
        <begin position="134"/>
        <end position="156"/>
    </location>
</feature>
<feature type="domain" description="Killer toxin Kp4" evidence="3">
    <location>
        <begin position="171"/>
        <end position="298"/>
    </location>
</feature>
<evidence type="ECO:0000259" key="3">
    <source>
        <dbReference type="Pfam" id="PF09044"/>
    </source>
</evidence>
<comment type="caution">
    <text evidence="4">The sequence shown here is derived from an EMBL/GenBank/DDBJ whole genome shotgun (WGS) entry which is preliminary data.</text>
</comment>
<dbReference type="STRING" id="1284197.S8A0X9"/>
<feature type="signal peptide" evidence="2">
    <location>
        <begin position="1"/>
        <end position="19"/>
    </location>
</feature>
<feature type="region of interest" description="Disordered" evidence="1">
    <location>
        <begin position="332"/>
        <end position="396"/>
    </location>
</feature>
<dbReference type="Proteomes" id="UP000015100">
    <property type="component" value="Unassembled WGS sequence"/>
</dbReference>
<evidence type="ECO:0000313" key="4">
    <source>
        <dbReference type="EMBL" id="EPS36329.1"/>
    </source>
</evidence>
<dbReference type="SUPFAM" id="SSF55221">
    <property type="entry name" value="Yeast killer toxins"/>
    <property type="match status" value="1"/>
</dbReference>
<dbReference type="InterPro" id="IPR015131">
    <property type="entry name" value="Killer_tox_Kp4"/>
</dbReference>
<dbReference type="Gene3D" id="3.30.430.10">
    <property type="entry name" value="Killer Toxin P4, subunit A"/>
    <property type="match status" value="1"/>
</dbReference>
<evidence type="ECO:0000256" key="1">
    <source>
        <dbReference type="SAM" id="MobiDB-lite"/>
    </source>
</evidence>
<feature type="chain" id="PRO_5004560200" description="Killer toxin Kp4 domain-containing protein" evidence="2">
    <location>
        <begin position="20"/>
        <end position="396"/>
    </location>
</feature>
<dbReference type="GO" id="GO:0005576">
    <property type="term" value="C:extracellular region"/>
    <property type="evidence" value="ECO:0007669"/>
    <property type="project" value="InterPro"/>
</dbReference>